<evidence type="ECO:0000313" key="12">
    <source>
        <dbReference type="EMBL" id="RGS85670.1"/>
    </source>
</evidence>
<dbReference type="Pfam" id="PF07715">
    <property type="entry name" value="Plug"/>
    <property type="match status" value="1"/>
</dbReference>
<comment type="caution">
    <text evidence="12">The sequence shown here is derived from an EMBL/GenBank/DDBJ whole genome shotgun (WGS) entry which is preliminary data.</text>
</comment>
<evidence type="ECO:0000313" key="10">
    <source>
        <dbReference type="EMBL" id="MDC2410856.1"/>
    </source>
</evidence>
<dbReference type="FunFam" id="2.170.130.10:FF:000008">
    <property type="entry name" value="SusC/RagA family TonB-linked outer membrane protein"/>
    <property type="match status" value="1"/>
</dbReference>
<evidence type="ECO:0000256" key="6">
    <source>
        <dbReference type="ARBA" id="ARBA00023237"/>
    </source>
</evidence>
<dbReference type="Proteomes" id="UP000283329">
    <property type="component" value="Unassembled WGS sequence"/>
</dbReference>
<dbReference type="Proteomes" id="UP001214017">
    <property type="component" value="Unassembled WGS sequence"/>
</dbReference>
<keyword evidence="5 7" id="KW-0472">Membrane</keyword>
<feature type="domain" description="TonB-dependent receptor plug" evidence="9">
    <location>
        <begin position="219"/>
        <end position="322"/>
    </location>
</feature>
<dbReference type="EMBL" id="QRVZ01000004">
    <property type="protein sequence ID" value="RGS85670.1"/>
    <property type="molecule type" value="Genomic_DNA"/>
</dbReference>
<feature type="domain" description="Secretin/TonB short N-terminal" evidence="8">
    <location>
        <begin position="66"/>
        <end position="117"/>
    </location>
</feature>
<keyword evidence="2 7" id="KW-0813">Transport</keyword>
<dbReference type="SUPFAM" id="SSF56935">
    <property type="entry name" value="Porins"/>
    <property type="match status" value="1"/>
</dbReference>
<keyword evidence="4 7" id="KW-0812">Transmembrane</keyword>
<dbReference type="NCBIfam" id="TIGR04056">
    <property type="entry name" value="OMP_RagA_SusC"/>
    <property type="match status" value="1"/>
</dbReference>
<evidence type="ECO:0000256" key="5">
    <source>
        <dbReference type="ARBA" id="ARBA00023136"/>
    </source>
</evidence>
<evidence type="ECO:0000256" key="4">
    <source>
        <dbReference type="ARBA" id="ARBA00022692"/>
    </source>
</evidence>
<accession>A0A1Y4Q131</accession>
<dbReference type="InterPro" id="IPR012910">
    <property type="entry name" value="Plug_dom"/>
</dbReference>
<evidence type="ECO:0000313" key="13">
    <source>
        <dbReference type="EMBL" id="RHH45969.1"/>
    </source>
</evidence>
<dbReference type="InterPro" id="IPR036942">
    <property type="entry name" value="Beta-barrel_TonB_sf"/>
</dbReference>
<evidence type="ECO:0000256" key="7">
    <source>
        <dbReference type="PROSITE-ProRule" id="PRU01360"/>
    </source>
</evidence>
<sequence length="1137" mass="125235">MNITKLTFLLRRKLRNSLIFRNFTILSAAIILFPSGVFAQEGNVSIHIKNGTVKTFMKQVEQQTRYTFVYRNHVLNDQTKVTISCTKKPISEALSQVFTPLNISYSFTNNTIVLVKQETEQRSNEKRAIKGTVLDESGIPIIGANVMQGKGTGVITDINGNFTIVADPNQPLTVSYIGFDSQQVKAGNKNNLKIYLKESSIALNEIVVVGYGSQSEKLVTTSISSLKVDDLDQGSDYNVAKMLQGRTPGVNVASASGTPGEQPSVRVRGIASITGNSTPLYVVDGVPSESMPMLNPNDIERMDVLKDASAAAIYGSRANNGVVIITTKSGNTNSKTRVNASVRHSLGWIANDIPMANVAEYTRTMQAAVDNWNVQKKDTKSFFIPDRITETDWLGLIQRDIAHSTTASINLSGGNEKTTFFTSVGFNDQQGIIRTSGFQQTNLRAKFTHQLNKWFKLNLNLTGSYSRFDKVEESSTSLKVIRTAREEQPWIGAYREDGGYTVMSTELCRHNPVMLINEEDWTVHKKQGVAALSFDITPIKGLKYTPSFSIYGILDEEKKTISEKHDARSKNAGWGALSEQKNVSYRYVIDNVISYENSWDKLTYSAMLGHSYEEYNYETFGAYSDNYANGAYPSSSFGLINSGSNIYAGSIGYNAYALESYFGRAALNWDNRYILNVTMRRDGSSRFSKDKRYGTFPSASFAWRIINEPFFPKGTPLNDLKLRASWGKTGSMDGISNWAAMSLVTSGGNSYNGSSGFKIGADAADLIWEKANQVNVGINAELFNGRLALSVDGYYQKTSGLLYNISTLATTGYTTRTANIGSLENKGLEVMVSGKIFDGPFKWELATNLSYTKNKLLSLDGVLDMKINGGGANTGKVMHALMVGKPVSAFYMLRQDGIYQTDQEVPSKLYAKGVRAGDCKYFDYNNDGDITDDDRMYVGKVTPDIYGGITSTMNWKNFDLSIFCQFAAGGKILSAWKGCGGTEGTEHLGLASSSIKGYKNGTLVDSEQFYNISKYAANHYWRGEGTSNTVPRPTLAGTFTGGFGNNLVSTRYLEDASYFKFKTITLGYSLPHSLLSKIHVTGARIFVSLDNFFTLTKYSGYDPEFSYESNPTGNSYGADFGEQATLKSFIIGASINF</sequence>
<dbReference type="InterPro" id="IPR023997">
    <property type="entry name" value="TonB-dep_OMP_SusC/RagA_CS"/>
</dbReference>
<evidence type="ECO:0000256" key="3">
    <source>
        <dbReference type="ARBA" id="ARBA00022452"/>
    </source>
</evidence>
<reference evidence="14 15" key="1">
    <citation type="submission" date="2018-08" db="EMBL/GenBank/DDBJ databases">
        <title>A genome reference for cultivated species of the human gut microbiota.</title>
        <authorList>
            <person name="Zou Y."/>
            <person name="Xue W."/>
            <person name="Luo G."/>
        </authorList>
    </citation>
    <scope>NUCLEOTIDE SEQUENCE [LARGE SCALE GENOMIC DNA]</scope>
    <source>
        <strain evidence="12 14">AF20-9LB</strain>
        <strain evidence="13 15">AM17-48</strain>
    </source>
</reference>
<evidence type="ECO:0000259" key="8">
    <source>
        <dbReference type="Pfam" id="PF07660"/>
    </source>
</evidence>
<dbReference type="RefSeq" id="WP_004322540.1">
    <property type="nucleotide sequence ID" value="NZ_CAKJZG010000003.1"/>
</dbReference>
<reference evidence="10" key="2">
    <citation type="submission" date="2022-10" db="EMBL/GenBank/DDBJ databases">
        <title>Human gut microbiome strain richness.</title>
        <authorList>
            <person name="Chen-Liaw A."/>
        </authorList>
    </citation>
    <scope>NUCLEOTIDE SEQUENCE</scope>
    <source>
        <strain evidence="10">F7_m1001271B151109d0_201107</strain>
        <strain evidence="11">RTP21484st1_H8_RTP21484_190118</strain>
    </source>
</reference>
<dbReference type="SUPFAM" id="SSF49464">
    <property type="entry name" value="Carboxypeptidase regulatory domain-like"/>
    <property type="match status" value="1"/>
</dbReference>
<evidence type="ECO:0000313" key="14">
    <source>
        <dbReference type="Proteomes" id="UP000266492"/>
    </source>
</evidence>
<dbReference type="InterPro" id="IPR011662">
    <property type="entry name" value="Secretin/TonB_short_N"/>
</dbReference>
<keyword evidence="6 7" id="KW-0998">Cell outer membrane</keyword>
<dbReference type="InterPro" id="IPR039426">
    <property type="entry name" value="TonB-dep_rcpt-like"/>
</dbReference>
<organism evidence="12 14">
    <name type="scientific">Bacteroides ovatus</name>
    <dbReference type="NCBI Taxonomy" id="28116"/>
    <lineage>
        <taxon>Bacteria</taxon>
        <taxon>Pseudomonadati</taxon>
        <taxon>Bacteroidota</taxon>
        <taxon>Bacteroidia</taxon>
        <taxon>Bacteroidales</taxon>
        <taxon>Bacteroidaceae</taxon>
        <taxon>Bacteroides</taxon>
    </lineage>
</organism>
<evidence type="ECO:0000256" key="1">
    <source>
        <dbReference type="ARBA" id="ARBA00004571"/>
    </source>
</evidence>
<keyword evidence="10" id="KW-0675">Receptor</keyword>
<dbReference type="EMBL" id="QRJR01000009">
    <property type="protein sequence ID" value="RHH45969.1"/>
    <property type="molecule type" value="Genomic_DNA"/>
</dbReference>
<comment type="subcellular location">
    <subcellularLocation>
        <location evidence="1 7">Cell outer membrane</location>
        <topology evidence="1 7">Multi-pass membrane protein</topology>
    </subcellularLocation>
</comment>
<dbReference type="Gene3D" id="2.40.170.20">
    <property type="entry name" value="TonB-dependent receptor, beta-barrel domain"/>
    <property type="match status" value="1"/>
</dbReference>
<dbReference type="AlphaFoldDB" id="A0A1Y4Q131"/>
<dbReference type="Proteomes" id="UP000266492">
    <property type="component" value="Unassembled WGS sequence"/>
</dbReference>
<dbReference type="Pfam" id="PF07660">
    <property type="entry name" value="STN"/>
    <property type="match status" value="1"/>
</dbReference>
<dbReference type="PROSITE" id="PS52016">
    <property type="entry name" value="TONB_DEPENDENT_REC_3"/>
    <property type="match status" value="1"/>
</dbReference>
<comment type="similarity">
    <text evidence="7">Belongs to the TonB-dependent receptor family.</text>
</comment>
<proteinExistence type="inferred from homology"/>
<dbReference type="EMBL" id="JAQNWR010000023">
    <property type="protein sequence ID" value="MDC2410856.1"/>
    <property type="molecule type" value="Genomic_DNA"/>
</dbReference>
<dbReference type="InterPro" id="IPR023996">
    <property type="entry name" value="TonB-dep_OMP_SusC/RagA"/>
</dbReference>
<dbReference type="Pfam" id="PF13715">
    <property type="entry name" value="CarbopepD_reg_2"/>
    <property type="match status" value="1"/>
</dbReference>
<keyword evidence="3 7" id="KW-1134">Transmembrane beta strand</keyword>
<dbReference type="Gene3D" id="2.170.130.10">
    <property type="entry name" value="TonB-dependent receptor, plug domain"/>
    <property type="match status" value="1"/>
</dbReference>
<dbReference type="GO" id="GO:0009279">
    <property type="term" value="C:cell outer membrane"/>
    <property type="evidence" value="ECO:0007669"/>
    <property type="project" value="UniProtKB-SubCell"/>
</dbReference>
<dbReference type="InterPro" id="IPR008969">
    <property type="entry name" value="CarboxyPept-like_regulatory"/>
</dbReference>
<evidence type="ECO:0000256" key="2">
    <source>
        <dbReference type="ARBA" id="ARBA00022448"/>
    </source>
</evidence>
<dbReference type="EMBL" id="JAQQPO010000036">
    <property type="protein sequence ID" value="MDC7961060.1"/>
    <property type="molecule type" value="Genomic_DNA"/>
</dbReference>
<name>A0A1Y4Q131_BACOV</name>
<dbReference type="NCBIfam" id="TIGR04057">
    <property type="entry name" value="SusC_RagA_signa"/>
    <property type="match status" value="1"/>
</dbReference>
<evidence type="ECO:0000313" key="15">
    <source>
        <dbReference type="Proteomes" id="UP000283329"/>
    </source>
</evidence>
<dbReference type="Proteomes" id="UP001215078">
    <property type="component" value="Unassembled WGS sequence"/>
</dbReference>
<dbReference type="InterPro" id="IPR037066">
    <property type="entry name" value="Plug_dom_sf"/>
</dbReference>
<evidence type="ECO:0000313" key="11">
    <source>
        <dbReference type="EMBL" id="MDC7961060.1"/>
    </source>
</evidence>
<protein>
    <submittedName>
        <fullName evidence="12">SusC/RagA family TonB-linked outer membrane protein</fullName>
    </submittedName>
    <submittedName>
        <fullName evidence="10">TonB-dependent receptor</fullName>
    </submittedName>
</protein>
<evidence type="ECO:0000259" key="9">
    <source>
        <dbReference type="Pfam" id="PF07715"/>
    </source>
</evidence>
<gene>
    <name evidence="13" type="ORF">DW206_12755</name>
    <name evidence="12" type="ORF">DWX70_07415</name>
    <name evidence="10" type="ORF">PO240_23565</name>
    <name evidence="11" type="ORF">PQ628_22950</name>
</gene>